<dbReference type="CDD" id="cd04301">
    <property type="entry name" value="NAT_SF"/>
    <property type="match status" value="1"/>
</dbReference>
<dbReference type="EMBL" id="CP145892">
    <property type="protein sequence ID" value="WWP19224.1"/>
    <property type="molecule type" value="Genomic_DNA"/>
</dbReference>
<feature type="domain" description="N-acetyltransferase" evidence="1">
    <location>
        <begin position="1"/>
        <end position="152"/>
    </location>
</feature>
<organism evidence="2 3">
    <name type="scientific">Paenibacillus amylolyticus</name>
    <dbReference type="NCBI Taxonomy" id="1451"/>
    <lineage>
        <taxon>Bacteria</taxon>
        <taxon>Bacillati</taxon>
        <taxon>Bacillota</taxon>
        <taxon>Bacilli</taxon>
        <taxon>Bacillales</taxon>
        <taxon>Paenibacillaceae</taxon>
        <taxon>Paenibacillus</taxon>
    </lineage>
</organism>
<evidence type="ECO:0000259" key="1">
    <source>
        <dbReference type="PROSITE" id="PS51186"/>
    </source>
</evidence>
<dbReference type="InterPro" id="IPR000182">
    <property type="entry name" value="GNAT_dom"/>
</dbReference>
<dbReference type="SUPFAM" id="SSF55729">
    <property type="entry name" value="Acyl-CoA N-acyltransferases (Nat)"/>
    <property type="match status" value="1"/>
</dbReference>
<dbReference type="AlphaFoldDB" id="A0ABD8ANT3"/>
<dbReference type="PROSITE" id="PS51186">
    <property type="entry name" value="GNAT"/>
    <property type="match status" value="1"/>
</dbReference>
<dbReference type="Pfam" id="PF00583">
    <property type="entry name" value="Acetyltransf_1"/>
    <property type="match status" value="1"/>
</dbReference>
<proteinExistence type="predicted"/>
<dbReference type="InterPro" id="IPR016181">
    <property type="entry name" value="Acyl_CoA_acyltransferase"/>
</dbReference>
<dbReference type="PANTHER" id="PTHR43072">
    <property type="entry name" value="N-ACETYLTRANSFERASE"/>
    <property type="match status" value="1"/>
</dbReference>
<gene>
    <name evidence="2" type="ORF">V6668_22425</name>
</gene>
<dbReference type="RefSeq" id="WP_076252813.1">
    <property type="nucleotide sequence ID" value="NZ_CP145892.1"/>
</dbReference>
<evidence type="ECO:0000313" key="3">
    <source>
        <dbReference type="Proteomes" id="UP001364764"/>
    </source>
</evidence>
<dbReference type="Proteomes" id="UP001364764">
    <property type="component" value="Chromosome"/>
</dbReference>
<evidence type="ECO:0000313" key="2">
    <source>
        <dbReference type="EMBL" id="WWP19224.1"/>
    </source>
</evidence>
<name>A0ABD8ANT3_PAEAM</name>
<protein>
    <submittedName>
        <fullName evidence="2">GNAT family N-acetyltransferase</fullName>
    </submittedName>
</protein>
<dbReference type="GeneID" id="93478284"/>
<accession>A0ABD8ANT3</accession>
<reference evidence="2 3" key="1">
    <citation type="submission" date="2024-02" db="EMBL/GenBank/DDBJ databases">
        <title>Complete sequences of two Paenibacillus sp. strains and one Lysinibacillus strain isolated from the environment on STAA medium highlight biotechnological potential.</title>
        <authorList>
            <person name="Attere S.A."/>
            <person name="Piche L.C."/>
            <person name="Intertaglia L."/>
            <person name="Lami R."/>
            <person name="Charette S.J."/>
            <person name="Vincent A.T."/>
        </authorList>
    </citation>
    <scope>NUCLEOTIDE SEQUENCE [LARGE SCALE GENOMIC DNA]</scope>
    <source>
        <strain evidence="2 3">Y5S-7</strain>
    </source>
</reference>
<sequence>MQIRAFQESDKDFIVSLALRFMDFELMSWRDPDKMEESQLSLAQESVDNLSPGTEIFVAEDETGELLGFLEVQPHKDKLNDIEQGYIVAIAVSPQGEGKGVGKGLMTKAEEWSKQKGYRQLILNVFNNNLRAVNFYKHLNYEIEVVKMVKEL</sequence>
<dbReference type="Gene3D" id="3.40.630.30">
    <property type="match status" value="1"/>
</dbReference>